<evidence type="ECO:0000313" key="2">
    <source>
        <dbReference type="EMBL" id="MBG6290699.1"/>
    </source>
</evidence>
<evidence type="ECO:0000256" key="1">
    <source>
        <dbReference type="SAM" id="Phobius"/>
    </source>
</evidence>
<accession>A0A6G6IR83</accession>
<dbReference type="EMBL" id="JADTFC010000083">
    <property type="protein sequence ID" value="MBG6290699.1"/>
    <property type="molecule type" value="Genomic_DNA"/>
</dbReference>
<keyword evidence="5" id="KW-1185">Reference proteome</keyword>
<organism evidence="3 4">
    <name type="scientific">Pseudomonas nitroreducens</name>
    <dbReference type="NCBI Taxonomy" id="46680"/>
    <lineage>
        <taxon>Bacteria</taxon>
        <taxon>Pseudomonadati</taxon>
        <taxon>Pseudomonadota</taxon>
        <taxon>Gammaproteobacteria</taxon>
        <taxon>Pseudomonadales</taxon>
        <taxon>Pseudomonadaceae</taxon>
        <taxon>Pseudomonas</taxon>
    </lineage>
</organism>
<reference evidence="3 4" key="1">
    <citation type="submission" date="2020-02" db="EMBL/GenBank/DDBJ databases">
        <title>Integrative conjugative elements (ICEs) and plasmids drive adaptation of Pseudomonas nitroreducens strain HBP1 to wastewater environment.</title>
        <authorList>
            <person name="Sentchilo V."/>
            <person name="Carraro N."/>
            <person name="Bertelli C."/>
            <person name="van der Meer J.R."/>
        </authorList>
    </citation>
    <scope>NUCLEOTIDE SEQUENCE [LARGE SCALE GENOMIC DNA]</scope>
    <source>
        <strain evidence="3 4">HBP1</strain>
    </source>
</reference>
<dbReference type="Proteomes" id="UP000608450">
    <property type="component" value="Unassembled WGS sequence"/>
</dbReference>
<gene>
    <name evidence="3" type="ORF">G5B91_04785</name>
    <name evidence="2" type="ORF">I5I61_24850</name>
</gene>
<reference evidence="2 5" key="2">
    <citation type="submission" date="2020-11" db="EMBL/GenBank/DDBJ databases">
        <title>Enhanced detection system for hospital associated transmission using whole genome sequencing surveillance.</title>
        <authorList>
            <person name="Harrison L.H."/>
            <person name="Van Tyne D."/>
            <person name="Marsh J.W."/>
            <person name="Griffith M.P."/>
            <person name="Snyder D.J."/>
            <person name="Cooper V.S."/>
            <person name="Mustapha M."/>
        </authorList>
    </citation>
    <scope>NUCLEOTIDE SEQUENCE [LARGE SCALE GENOMIC DNA]</scope>
    <source>
        <strain evidence="2 5">PSA00705</strain>
    </source>
</reference>
<dbReference type="AlphaFoldDB" id="A0A6G6IR83"/>
<keyword evidence="1" id="KW-0472">Membrane</keyword>
<name>A0A6G6IR83_PSENT</name>
<dbReference type="Proteomes" id="UP000501063">
    <property type="component" value="Chromosome"/>
</dbReference>
<evidence type="ECO:0000313" key="3">
    <source>
        <dbReference type="EMBL" id="QIE85618.1"/>
    </source>
</evidence>
<proteinExistence type="predicted"/>
<dbReference type="KEGG" id="pnt:G5B91_04785"/>
<keyword evidence="1" id="KW-1133">Transmembrane helix</keyword>
<evidence type="ECO:0000313" key="5">
    <source>
        <dbReference type="Proteomes" id="UP000608450"/>
    </source>
</evidence>
<dbReference type="EMBL" id="CP049140">
    <property type="protein sequence ID" value="QIE85618.1"/>
    <property type="molecule type" value="Genomic_DNA"/>
</dbReference>
<dbReference type="RefSeq" id="WP_157837639.1">
    <property type="nucleotide sequence ID" value="NZ_CP049140.1"/>
</dbReference>
<evidence type="ECO:0000313" key="4">
    <source>
        <dbReference type="Proteomes" id="UP000501063"/>
    </source>
</evidence>
<sequence length="55" mass="6159">MGVPTAWRRVSARDDAADKRFFRLYLLVFIINLLIGSEGMSAKQEALAEKAGFLD</sequence>
<feature type="transmembrane region" description="Helical" evidence="1">
    <location>
        <begin position="21"/>
        <end position="37"/>
    </location>
</feature>
<keyword evidence="1" id="KW-0812">Transmembrane</keyword>
<protein>
    <submittedName>
        <fullName evidence="3">Uncharacterized protein</fullName>
    </submittedName>
</protein>